<dbReference type="SUPFAM" id="SSF50692">
    <property type="entry name" value="ADC-like"/>
    <property type="match status" value="1"/>
</dbReference>
<dbReference type="PANTHER" id="PTHR43742">
    <property type="entry name" value="TRIMETHYLAMINE-N-OXIDE REDUCTASE"/>
    <property type="match status" value="1"/>
</dbReference>
<keyword evidence="4" id="KW-0479">Metal-binding</keyword>
<evidence type="ECO:0000256" key="4">
    <source>
        <dbReference type="ARBA" id="ARBA00022723"/>
    </source>
</evidence>
<evidence type="ECO:0000256" key="5">
    <source>
        <dbReference type="ARBA" id="ARBA00022764"/>
    </source>
</evidence>
<organism evidence="10 11">
    <name type="scientific">Azohydromonas lata</name>
    <dbReference type="NCBI Taxonomy" id="45677"/>
    <lineage>
        <taxon>Bacteria</taxon>
        <taxon>Pseudomonadati</taxon>
        <taxon>Pseudomonadota</taxon>
        <taxon>Betaproteobacteria</taxon>
        <taxon>Burkholderiales</taxon>
        <taxon>Sphaerotilaceae</taxon>
        <taxon>Azohydromonas</taxon>
    </lineage>
</organism>
<dbReference type="CDD" id="cd02793">
    <property type="entry name" value="MopB_CT_DMSOR-BSOR-TMAOR"/>
    <property type="match status" value="1"/>
</dbReference>
<dbReference type="Gene3D" id="3.90.55.10">
    <property type="entry name" value="Dimethylsulfoxide Reductase, domain 3"/>
    <property type="match status" value="1"/>
</dbReference>
<dbReference type="RefSeq" id="WP_322466159.1">
    <property type="nucleotide sequence ID" value="NZ_JAXOJX010000024.1"/>
</dbReference>
<evidence type="ECO:0000256" key="1">
    <source>
        <dbReference type="ARBA" id="ARBA00001942"/>
    </source>
</evidence>
<feature type="domain" description="Molybdopterin oxidoreductase N-terminal" evidence="9">
    <location>
        <begin position="9"/>
        <end position="46"/>
    </location>
</feature>
<keyword evidence="6" id="KW-0560">Oxidoreductase</keyword>
<evidence type="ECO:0000259" key="8">
    <source>
        <dbReference type="Pfam" id="PF01568"/>
    </source>
</evidence>
<dbReference type="PROSITE" id="PS00490">
    <property type="entry name" value="MOLYBDOPTERIN_PROK_2"/>
    <property type="match status" value="1"/>
</dbReference>
<comment type="similarity">
    <text evidence="2">Belongs to the prokaryotic molybdopterin-containing oxidoreductase family.</text>
</comment>
<accession>A0ABU5IIT3</accession>
<dbReference type="Pfam" id="PF01568">
    <property type="entry name" value="Molydop_binding"/>
    <property type="match status" value="1"/>
</dbReference>
<comment type="caution">
    <text evidence="10">The sequence shown here is derived from an EMBL/GenBank/DDBJ whole genome shotgun (WGS) entry which is preliminary data.</text>
</comment>
<dbReference type="InterPro" id="IPR041954">
    <property type="entry name" value="CT_DMSOR/BSOR/TMAOR"/>
</dbReference>
<dbReference type="InterPro" id="IPR006655">
    <property type="entry name" value="Mopterin_OxRdtase_prok_CS"/>
</dbReference>
<name>A0ABU5IIT3_9BURK</name>
<dbReference type="InterPro" id="IPR006657">
    <property type="entry name" value="MoPterin_dinucl-bd_dom"/>
</dbReference>
<evidence type="ECO:0000259" key="9">
    <source>
        <dbReference type="Pfam" id="PF18364"/>
    </source>
</evidence>
<evidence type="ECO:0000259" key="7">
    <source>
        <dbReference type="Pfam" id="PF00384"/>
    </source>
</evidence>
<feature type="domain" description="Molybdopterin oxidoreductase" evidence="7">
    <location>
        <begin position="53"/>
        <end position="512"/>
    </location>
</feature>
<dbReference type="SUPFAM" id="SSF53706">
    <property type="entry name" value="Formate dehydrogenase/DMSO reductase, domains 1-3"/>
    <property type="match status" value="1"/>
</dbReference>
<dbReference type="EMBL" id="JAXOJX010000024">
    <property type="protein sequence ID" value="MDZ5457983.1"/>
    <property type="molecule type" value="Genomic_DNA"/>
</dbReference>
<evidence type="ECO:0000256" key="3">
    <source>
        <dbReference type="ARBA" id="ARBA00022505"/>
    </source>
</evidence>
<keyword evidence="5" id="KW-0574">Periplasm</keyword>
<dbReference type="InterPro" id="IPR050612">
    <property type="entry name" value="Prok_Mopterin_Oxidored"/>
</dbReference>
<dbReference type="InterPro" id="IPR041460">
    <property type="entry name" value="Molybdopterin_N"/>
</dbReference>
<keyword evidence="3" id="KW-0500">Molybdenum</keyword>
<dbReference type="Gene3D" id="3.40.228.10">
    <property type="entry name" value="Dimethylsulfoxide Reductase, domain 2"/>
    <property type="match status" value="1"/>
</dbReference>
<dbReference type="Pfam" id="PF18364">
    <property type="entry name" value="Molybdopterin_N"/>
    <property type="match status" value="1"/>
</dbReference>
<evidence type="ECO:0000256" key="2">
    <source>
        <dbReference type="ARBA" id="ARBA00010312"/>
    </source>
</evidence>
<evidence type="ECO:0000313" key="10">
    <source>
        <dbReference type="EMBL" id="MDZ5457983.1"/>
    </source>
</evidence>
<keyword evidence="11" id="KW-1185">Reference proteome</keyword>
<evidence type="ECO:0000256" key="6">
    <source>
        <dbReference type="ARBA" id="ARBA00023002"/>
    </source>
</evidence>
<dbReference type="PANTHER" id="PTHR43742:SF10">
    <property type="entry name" value="TRIMETHYLAMINE-N-OXIDE REDUCTASE 2"/>
    <property type="match status" value="1"/>
</dbReference>
<sequence>MTAAPPRYTSTHWGVYRPVVDGARLRALEPAPWDPDPSPLAQSLVQGVDAAVRVRRPAARASWLEAARRGEAAAATRRRGDEPFVEIEWDEALDLAATELQRVRRTHGNAAIYGGSYGWSSAGRFHHAQSQLHRFLNGLGGYTASVDTYSLGAGRVLMPHVVADMDTLLAQHTSWDEIARHGSLFVAFGGLPLRNAQVSPGGAGEHQLRGALQRLRAAGVRFINVSPLRSDLEGVDAQWLPMRPGGDAALMLALAQVWLTEGLHDRAFLDSHCMGFEAFARHLCGEDDGVPKTPAWAEARTDVPANTIVALARRMAAQRTLINCAYALQRARHGEQPFWLTVVLAAMLGQVGLPGGGFGLGYGCMNNTGSGRAPFSGPRLPQGSNAVQAFIPVARLADMLLHPGERFHYNGRSLRYPDIRLVYWAGGNPFHHHQQLGRLRRAWQRPETIVVQDPFWTSTARHADLVLPATTALEREDIGSAASDRWMVAMRAAMPPVGQARDDHAIFAALAARLGFEAKFTEGRTPRQWLEHLYDASRERAQAHGLALPPFEQFWSDGLVELPRPARPVVLLSDFRADPVNCPLPTPSGRIEITSATIANYAGGGGHPRWHEPEASPWPLQLLSCQPATRLHSQYDHGAVSQASKIQGREPLTISPRDAAARGITDGDLVRVWNEHGAFLAGARVSGDIRPGVLQIATGAWFDPWDDAPGADSVLCRHGNPNTVTPDVGSSALSQGCSAQTARVDVERWTGPVPRLRVMEPPLGVAAVP</sequence>
<dbReference type="InterPro" id="IPR006656">
    <property type="entry name" value="Mopterin_OxRdtase"/>
</dbReference>
<feature type="domain" description="Molybdopterin dinucleotide-binding" evidence="8">
    <location>
        <begin position="620"/>
        <end position="741"/>
    </location>
</feature>
<evidence type="ECO:0000313" key="11">
    <source>
        <dbReference type="Proteomes" id="UP001293718"/>
    </source>
</evidence>
<dbReference type="Pfam" id="PF00384">
    <property type="entry name" value="Molybdopterin"/>
    <property type="match status" value="1"/>
</dbReference>
<gene>
    <name evidence="10" type="ORF">SM757_15500</name>
</gene>
<dbReference type="Proteomes" id="UP001293718">
    <property type="component" value="Unassembled WGS sequence"/>
</dbReference>
<dbReference type="InterPro" id="IPR009010">
    <property type="entry name" value="Asp_de-COase-like_dom_sf"/>
</dbReference>
<protein>
    <submittedName>
        <fullName evidence="10">Molybdopterin-dependent oxidoreductase</fullName>
    </submittedName>
</protein>
<dbReference type="PROSITE" id="PS00932">
    <property type="entry name" value="MOLYBDOPTERIN_PROK_3"/>
    <property type="match status" value="1"/>
</dbReference>
<reference evidence="10 11" key="1">
    <citation type="submission" date="2023-11" db="EMBL/GenBank/DDBJ databases">
        <title>Draft genome of Azohydromonas lata strain H1 (DSM1123), a polyhydroxyalkanoate producer.</title>
        <authorList>
            <person name="Traversa D."/>
            <person name="D'Addabbo P."/>
            <person name="Pazzani C."/>
            <person name="Manzari C."/>
            <person name="Chiara M."/>
            <person name="Scrascia M."/>
        </authorList>
    </citation>
    <scope>NUCLEOTIDE SEQUENCE [LARGE SCALE GENOMIC DNA]</scope>
    <source>
        <strain evidence="10 11">H1</strain>
    </source>
</reference>
<dbReference type="Gene3D" id="3.40.50.740">
    <property type="match status" value="1"/>
</dbReference>
<dbReference type="Gene3D" id="2.40.40.20">
    <property type="match status" value="1"/>
</dbReference>
<comment type="cofactor">
    <cofactor evidence="1">
        <name>Mo-bis(molybdopterin guanine dinucleotide)</name>
        <dbReference type="ChEBI" id="CHEBI:60539"/>
    </cofactor>
</comment>
<proteinExistence type="inferred from homology"/>